<sequence>MDMDLGMTDYERLQALCNGLVFFYLVPRYLLFPSLYAERYLRTAMILGAALAANCLLLWQTLGGEAAPTLYRACFGPVMSLLMALLHCKIEKDNPGYFTNAERRR</sequence>
<dbReference type="AlphaFoldDB" id="A0A375G6W4"/>
<gene>
    <name evidence="1" type="ORF">CBM2594_B10201</name>
</gene>
<name>A0A375G6W4_9BURK</name>
<organism evidence="1 2">
    <name type="scientific">Cupriavidus taiwanensis</name>
    <dbReference type="NCBI Taxonomy" id="164546"/>
    <lineage>
        <taxon>Bacteria</taxon>
        <taxon>Pseudomonadati</taxon>
        <taxon>Pseudomonadota</taxon>
        <taxon>Betaproteobacteria</taxon>
        <taxon>Burkholderiales</taxon>
        <taxon>Burkholderiaceae</taxon>
        <taxon>Cupriavidus</taxon>
    </lineage>
</organism>
<protein>
    <submittedName>
        <fullName evidence="1">Uncharacterized protein</fullName>
    </submittedName>
</protein>
<accession>A0A375G6W4</accession>
<dbReference type="Proteomes" id="UP000257139">
    <property type="component" value="Chromosome CBM2594_b"/>
</dbReference>
<dbReference type="EMBL" id="LT978514">
    <property type="protein sequence ID" value="SPC21097.1"/>
    <property type="molecule type" value="Genomic_DNA"/>
</dbReference>
<evidence type="ECO:0000313" key="2">
    <source>
        <dbReference type="Proteomes" id="UP000257139"/>
    </source>
</evidence>
<proteinExistence type="predicted"/>
<evidence type="ECO:0000313" key="1">
    <source>
        <dbReference type="EMBL" id="SPC21097.1"/>
    </source>
</evidence>
<reference evidence="1 2" key="1">
    <citation type="submission" date="2018-01" db="EMBL/GenBank/DDBJ databases">
        <authorList>
            <person name="Clerissi C."/>
        </authorList>
    </citation>
    <scope>NUCLEOTIDE SEQUENCE [LARGE SCALE GENOMIC DNA]</scope>
    <source>
        <strain evidence="1">Cupriavidus taiwanensis STM 6021</strain>
    </source>
</reference>